<evidence type="ECO:0000313" key="6">
    <source>
        <dbReference type="Proteomes" id="UP000825729"/>
    </source>
</evidence>
<dbReference type="PANTHER" id="PTHR46344:SF4">
    <property type="entry name" value="OS07G0153400 PROTEIN"/>
    <property type="match status" value="1"/>
</dbReference>
<protein>
    <recommendedName>
        <fullName evidence="4">F-box domain-containing protein</fullName>
    </recommendedName>
</protein>
<proteinExistence type="predicted"/>
<dbReference type="InterPro" id="IPR036047">
    <property type="entry name" value="F-box-like_dom_sf"/>
</dbReference>
<name>A0AAV7F469_ARIFI</name>
<comment type="caution">
    <text evidence="5">The sequence shown here is derived from an EMBL/GenBank/DDBJ whole genome shotgun (WGS) entry which is preliminary data.</text>
</comment>
<reference evidence="5 6" key="1">
    <citation type="submission" date="2021-07" db="EMBL/GenBank/DDBJ databases">
        <title>The Aristolochia fimbriata genome: insights into angiosperm evolution, floral development and chemical biosynthesis.</title>
        <authorList>
            <person name="Jiao Y."/>
        </authorList>
    </citation>
    <scope>NUCLEOTIDE SEQUENCE [LARGE SCALE GENOMIC DNA]</scope>
    <source>
        <strain evidence="5">IBCAS-2021</strain>
        <tissue evidence="5">Leaf</tissue>
    </source>
</reference>
<dbReference type="EMBL" id="JAINDJ010000002">
    <property type="protein sequence ID" value="KAG9455970.1"/>
    <property type="molecule type" value="Genomic_DNA"/>
</dbReference>
<dbReference type="Pfam" id="PF00646">
    <property type="entry name" value="F-box"/>
    <property type="match status" value="1"/>
</dbReference>
<dbReference type="InterPro" id="IPR001810">
    <property type="entry name" value="F-box_dom"/>
</dbReference>
<keyword evidence="2" id="KW-0677">Repeat</keyword>
<dbReference type="SUPFAM" id="SSF81383">
    <property type="entry name" value="F-box domain"/>
    <property type="match status" value="1"/>
</dbReference>
<dbReference type="AlphaFoldDB" id="A0AAV7F469"/>
<sequence length="649" mass="72139">MVKRLSTELLLLLVLLPGHLKAKPHVDKHCMRVSVKLFYKHVMATRPSVAKTMPRLQNIIRSPREQPIRAFLQAIYEHEALSNTSFLPSLIRVKSEPPTVLGLHHFSRSSLQDYAEFSKLGSVSPRLLLRRVIRSGIYLESHSLQPGEIILFVAFCSCAFYITRWEFVSGGRRKTIVVLRIEICSDQQRWKKDTGLPASARVLLFFSFVQRGKGQRIRPVLRGISLLASTSASSSFGVLSPPILCLISSLSVVRIWRKSYFPFAAFAPPLLLEGEQWLEDKRELCWISAIGREENREKVLDDSETEVLIPGLPYEIAEQCLVHLPFPCQTLARSVSRSWKRAFSNPNFIISKKSLSLSLPYLFVHVFHKSTGHARWQAFDPRSGGWFPLPPMPGARKFCSPGSLATAALQREGRLFVLGGARSDTQSPLQTLSCYHAATNAWSSAPPMRTPRAFFAAANVGGRIVAAGGDPGASAECYDPAQNRWCGVAGMRSGIPRYDAAAVGSRLYITEGWSWPFTFAPRGAVYDAESDRWEEMPAGLCEGWTGAAVVLAGRLFVIREHGDRRLKVYESKTDTWREVAGEGLPREVRRPYTVTAAEGWIYAAGSGADVSVGKVAEDGRGGWRVEWVVVKGPAEFAEFAPSNCEVLYA</sequence>
<dbReference type="SMART" id="SM00612">
    <property type="entry name" value="Kelch"/>
    <property type="match status" value="2"/>
</dbReference>
<feature type="signal peptide" evidence="3">
    <location>
        <begin position="1"/>
        <end position="22"/>
    </location>
</feature>
<organism evidence="5 6">
    <name type="scientific">Aristolochia fimbriata</name>
    <name type="common">White veined hardy Dutchman's pipe vine</name>
    <dbReference type="NCBI Taxonomy" id="158543"/>
    <lineage>
        <taxon>Eukaryota</taxon>
        <taxon>Viridiplantae</taxon>
        <taxon>Streptophyta</taxon>
        <taxon>Embryophyta</taxon>
        <taxon>Tracheophyta</taxon>
        <taxon>Spermatophyta</taxon>
        <taxon>Magnoliopsida</taxon>
        <taxon>Magnoliidae</taxon>
        <taxon>Piperales</taxon>
        <taxon>Aristolochiaceae</taxon>
        <taxon>Aristolochia</taxon>
    </lineage>
</organism>
<dbReference type="SUPFAM" id="SSF117281">
    <property type="entry name" value="Kelch motif"/>
    <property type="match status" value="1"/>
</dbReference>
<evidence type="ECO:0000313" key="5">
    <source>
        <dbReference type="EMBL" id="KAG9455970.1"/>
    </source>
</evidence>
<evidence type="ECO:0000259" key="4">
    <source>
        <dbReference type="SMART" id="SM00256"/>
    </source>
</evidence>
<evidence type="ECO:0000256" key="2">
    <source>
        <dbReference type="ARBA" id="ARBA00022737"/>
    </source>
</evidence>
<dbReference type="Gene3D" id="2.120.10.80">
    <property type="entry name" value="Kelch-type beta propeller"/>
    <property type="match status" value="1"/>
</dbReference>
<evidence type="ECO:0000256" key="3">
    <source>
        <dbReference type="SAM" id="SignalP"/>
    </source>
</evidence>
<gene>
    <name evidence="5" type="ORF">H6P81_000478</name>
</gene>
<feature type="chain" id="PRO_5043417482" description="F-box domain-containing protein" evidence="3">
    <location>
        <begin position="23"/>
        <end position="649"/>
    </location>
</feature>
<evidence type="ECO:0000256" key="1">
    <source>
        <dbReference type="ARBA" id="ARBA00022441"/>
    </source>
</evidence>
<accession>A0AAV7F469</accession>
<dbReference type="SMART" id="SM00256">
    <property type="entry name" value="FBOX"/>
    <property type="match status" value="1"/>
</dbReference>
<dbReference type="InterPro" id="IPR006652">
    <property type="entry name" value="Kelch_1"/>
</dbReference>
<dbReference type="Pfam" id="PF01344">
    <property type="entry name" value="Kelch_1"/>
    <property type="match status" value="1"/>
</dbReference>
<keyword evidence="6" id="KW-1185">Reference proteome</keyword>
<dbReference type="Proteomes" id="UP000825729">
    <property type="component" value="Unassembled WGS sequence"/>
</dbReference>
<dbReference type="InterPro" id="IPR015915">
    <property type="entry name" value="Kelch-typ_b-propeller"/>
</dbReference>
<feature type="domain" description="F-box" evidence="4">
    <location>
        <begin position="312"/>
        <end position="352"/>
    </location>
</feature>
<keyword evidence="3" id="KW-0732">Signal</keyword>
<dbReference type="PANTHER" id="PTHR46344">
    <property type="entry name" value="OS02G0202900 PROTEIN"/>
    <property type="match status" value="1"/>
</dbReference>
<keyword evidence="1" id="KW-0880">Kelch repeat</keyword>